<evidence type="ECO:0000313" key="4">
    <source>
        <dbReference type="EMBL" id="QKV20117.1"/>
    </source>
</evidence>
<dbReference type="Proteomes" id="UP000509367">
    <property type="component" value="Chromosome"/>
</dbReference>
<dbReference type="Gene3D" id="3.10.290.10">
    <property type="entry name" value="RNA-binding S4 domain"/>
    <property type="match status" value="1"/>
</dbReference>
<proteinExistence type="predicted"/>
<dbReference type="Pfam" id="PF01479">
    <property type="entry name" value="S4"/>
    <property type="match status" value="1"/>
</dbReference>
<reference evidence="4 5" key="1">
    <citation type="submission" date="2020-06" db="EMBL/GenBank/DDBJ databases">
        <title>Oricola thermophila sp. nov. isolated from a tidal sediments.</title>
        <authorList>
            <person name="Kwon K.K."/>
            <person name="Yang S.-H."/>
            <person name="Park M.-J."/>
        </authorList>
    </citation>
    <scope>NUCLEOTIDE SEQUENCE [LARGE SCALE GENOMIC DNA]</scope>
    <source>
        <strain evidence="4 5">MEBiC13590</strain>
    </source>
</reference>
<dbReference type="InterPro" id="IPR002942">
    <property type="entry name" value="S4_RNA-bd"/>
</dbReference>
<keyword evidence="1" id="KW-0694">RNA-binding</keyword>
<keyword evidence="5" id="KW-1185">Reference proteome</keyword>
<evidence type="ECO:0000259" key="3">
    <source>
        <dbReference type="SMART" id="SM00363"/>
    </source>
</evidence>
<dbReference type="SMART" id="SM00363">
    <property type="entry name" value="S4"/>
    <property type="match status" value="1"/>
</dbReference>
<protein>
    <submittedName>
        <fullName evidence="4">RNA-binding S4 domain-containing protein</fullName>
    </submittedName>
</protein>
<accession>A0A6N1VM99</accession>
<dbReference type="GO" id="GO:0003723">
    <property type="term" value="F:RNA binding"/>
    <property type="evidence" value="ECO:0007669"/>
    <property type="project" value="UniProtKB-KW"/>
</dbReference>
<dbReference type="PROSITE" id="PS50889">
    <property type="entry name" value="S4"/>
    <property type="match status" value="1"/>
</dbReference>
<dbReference type="AlphaFoldDB" id="A0A6N1VM99"/>
<evidence type="ECO:0000256" key="1">
    <source>
        <dbReference type="PROSITE-ProRule" id="PRU00182"/>
    </source>
</evidence>
<evidence type="ECO:0000256" key="2">
    <source>
        <dbReference type="SAM" id="MobiDB-lite"/>
    </source>
</evidence>
<feature type="domain" description="RNA-binding S4" evidence="3">
    <location>
        <begin position="6"/>
        <end position="66"/>
    </location>
</feature>
<organism evidence="4 5">
    <name type="scientific">Oricola thermophila</name>
    <dbReference type="NCBI Taxonomy" id="2742145"/>
    <lineage>
        <taxon>Bacteria</taxon>
        <taxon>Pseudomonadati</taxon>
        <taxon>Pseudomonadota</taxon>
        <taxon>Alphaproteobacteria</taxon>
        <taxon>Hyphomicrobiales</taxon>
        <taxon>Ahrensiaceae</taxon>
        <taxon>Oricola</taxon>
    </lineage>
</organism>
<feature type="compositionally biased region" description="Basic and acidic residues" evidence="2">
    <location>
        <begin position="118"/>
        <end position="127"/>
    </location>
</feature>
<dbReference type="RefSeq" id="WP_175278008.1">
    <property type="nucleotide sequence ID" value="NZ_CP054836.1"/>
</dbReference>
<dbReference type="KEGG" id="orm:HTY61_17525"/>
<name>A0A6N1VM99_9HYPH</name>
<dbReference type="CDD" id="cd00165">
    <property type="entry name" value="S4"/>
    <property type="match status" value="1"/>
</dbReference>
<evidence type="ECO:0000313" key="5">
    <source>
        <dbReference type="Proteomes" id="UP000509367"/>
    </source>
</evidence>
<sequence>MGNERQRIDKWLFFARVTKSRTLAARMAQGGHVRVNGTKISQASHEVKPGDVLTMTMPRRVIVYRVLECGSRRGPATEARALYEDLSPPPPPKAASALDRASGRREPGSGRPTKKERRAIERLTGED</sequence>
<dbReference type="InterPro" id="IPR036986">
    <property type="entry name" value="S4_RNA-bd_sf"/>
</dbReference>
<dbReference type="SUPFAM" id="SSF55174">
    <property type="entry name" value="Alpha-L RNA-binding motif"/>
    <property type="match status" value="1"/>
</dbReference>
<gene>
    <name evidence="4" type="ORF">HTY61_17525</name>
</gene>
<feature type="region of interest" description="Disordered" evidence="2">
    <location>
        <begin position="79"/>
        <end position="127"/>
    </location>
</feature>
<dbReference type="EMBL" id="CP054836">
    <property type="protein sequence ID" value="QKV20117.1"/>
    <property type="molecule type" value="Genomic_DNA"/>
</dbReference>